<evidence type="ECO:0000313" key="3">
    <source>
        <dbReference type="Proteomes" id="UP000027466"/>
    </source>
</evidence>
<name>A0A069PJE1_9BURK</name>
<dbReference type="Proteomes" id="UP000027466">
    <property type="component" value="Unassembled WGS sequence"/>
</dbReference>
<reference evidence="2 3" key="1">
    <citation type="submission" date="2014-03" db="EMBL/GenBank/DDBJ databases">
        <title>Draft Genome Sequences of Four Burkholderia Strains.</title>
        <authorList>
            <person name="Liu X.Y."/>
            <person name="Li C.X."/>
            <person name="Xu J.H."/>
        </authorList>
    </citation>
    <scope>NUCLEOTIDE SEQUENCE [LARGE SCALE GENOMIC DNA]</scope>
    <source>
        <strain evidence="2 3">DSM 50014</strain>
    </source>
</reference>
<protein>
    <submittedName>
        <fullName evidence="2">Uncharacterized protein</fullName>
    </submittedName>
</protein>
<sequence length="66" mass="7723">MGFEEWFRNTFASQIPVELAEYVVEHPSGMENGYGPKLWKADWIQGDRGQGASREGRLHDRRMRLK</sequence>
<accession>A0A069PJE1</accession>
<comment type="caution">
    <text evidence="2">The sequence shown here is derived from an EMBL/GenBank/DDBJ whole genome shotgun (WGS) entry which is preliminary data.</text>
</comment>
<gene>
    <name evidence="2" type="ORF">BG61_22550</name>
</gene>
<evidence type="ECO:0000313" key="2">
    <source>
        <dbReference type="EMBL" id="KDR40833.1"/>
    </source>
</evidence>
<keyword evidence="3" id="KW-1185">Reference proteome</keyword>
<proteinExistence type="predicted"/>
<organism evidence="2 3">
    <name type="scientific">Caballeronia glathei</name>
    <dbReference type="NCBI Taxonomy" id="60547"/>
    <lineage>
        <taxon>Bacteria</taxon>
        <taxon>Pseudomonadati</taxon>
        <taxon>Pseudomonadota</taxon>
        <taxon>Betaproteobacteria</taxon>
        <taxon>Burkholderiales</taxon>
        <taxon>Burkholderiaceae</taxon>
        <taxon>Caballeronia</taxon>
    </lineage>
</organism>
<evidence type="ECO:0000256" key="1">
    <source>
        <dbReference type="SAM" id="MobiDB-lite"/>
    </source>
</evidence>
<dbReference type="AlphaFoldDB" id="A0A069PJE1"/>
<feature type="region of interest" description="Disordered" evidence="1">
    <location>
        <begin position="47"/>
        <end position="66"/>
    </location>
</feature>
<dbReference type="EMBL" id="JFHC01000035">
    <property type="protein sequence ID" value="KDR40833.1"/>
    <property type="molecule type" value="Genomic_DNA"/>
</dbReference>